<dbReference type="EMBL" id="CP051206">
    <property type="protein sequence ID" value="QJB44151.1"/>
    <property type="molecule type" value="Genomic_DNA"/>
</dbReference>
<feature type="chain" id="PRO_5026340733" evidence="1">
    <location>
        <begin position="31"/>
        <end position="229"/>
    </location>
</feature>
<dbReference type="InterPro" id="IPR006946">
    <property type="entry name" value="DGR2-like_dom"/>
</dbReference>
<feature type="domain" description="DUF642" evidence="2">
    <location>
        <begin position="32"/>
        <end position="192"/>
    </location>
</feature>
<reference evidence="3 4" key="2">
    <citation type="submission" date="2020-04" db="EMBL/GenBank/DDBJ databases">
        <authorList>
            <person name="Fomenkov A."/>
            <person name="Anton B.P."/>
            <person name="Roberts R.J."/>
        </authorList>
    </citation>
    <scope>NUCLEOTIDE SEQUENCE [LARGE SCALE GENOMIC DNA]</scope>
    <source>
        <strain evidence="3 4">CCAP 1403/13f</strain>
    </source>
</reference>
<dbReference type="AlphaFoldDB" id="A0A6H2BYH4"/>
<gene>
    <name evidence="3" type="ORF">HGD76_08040</name>
</gene>
<proteinExistence type="predicted"/>
<keyword evidence="1" id="KW-0732">Signal</keyword>
<evidence type="ECO:0000313" key="3">
    <source>
        <dbReference type="EMBL" id="QJB44151.1"/>
    </source>
</evidence>
<evidence type="ECO:0000256" key="1">
    <source>
        <dbReference type="SAM" id="SignalP"/>
    </source>
</evidence>
<dbReference type="InterPro" id="IPR027576">
    <property type="entry name" value="Choice_anch_C_dom"/>
</dbReference>
<dbReference type="Proteomes" id="UP000502433">
    <property type="component" value="Chromosome"/>
</dbReference>
<dbReference type="RefSeq" id="WP_168695459.1">
    <property type="nucleotide sequence ID" value="NZ_CP051206.1"/>
</dbReference>
<organism evidence="3 4">
    <name type="scientific">Dolichospermum flos-aquae CCAP 1403/13F</name>
    <dbReference type="NCBI Taxonomy" id="315271"/>
    <lineage>
        <taxon>Bacteria</taxon>
        <taxon>Bacillati</taxon>
        <taxon>Cyanobacteriota</taxon>
        <taxon>Cyanophyceae</taxon>
        <taxon>Nostocales</taxon>
        <taxon>Aphanizomenonaceae</taxon>
        <taxon>Dolichospermum</taxon>
    </lineage>
</organism>
<dbReference type="KEGG" id="dfs:HGD76_08040"/>
<accession>A0A6H2BYH4</accession>
<evidence type="ECO:0000259" key="2">
    <source>
        <dbReference type="Pfam" id="PF04862"/>
    </source>
</evidence>
<feature type="signal peptide" evidence="1">
    <location>
        <begin position="1"/>
        <end position="30"/>
    </location>
</feature>
<dbReference type="NCBIfam" id="TIGR04362">
    <property type="entry name" value="choice_anch_C"/>
    <property type="match status" value="1"/>
</dbReference>
<evidence type="ECO:0000313" key="4">
    <source>
        <dbReference type="Proteomes" id="UP000502433"/>
    </source>
</evidence>
<dbReference type="Gene3D" id="2.60.120.260">
    <property type="entry name" value="Galactose-binding domain-like"/>
    <property type="match status" value="1"/>
</dbReference>
<dbReference type="Pfam" id="PF04862">
    <property type="entry name" value="DUF642"/>
    <property type="match status" value="1"/>
</dbReference>
<reference evidence="3 4" key="1">
    <citation type="submission" date="2020-04" db="EMBL/GenBank/DDBJ databases">
        <title>Genome-Wide Identification of 5-Methylcytosine Sites in Bacterial Genomes By High-Throughput Sequencing of MspJI Restriction Fragments.</title>
        <authorList>
            <person name="Wu V."/>
        </authorList>
    </citation>
    <scope>NUCLEOTIDE SEQUENCE [LARGE SCALE GENOMIC DNA]</scope>
    <source>
        <strain evidence="3 4">CCAP 1403/13f</strain>
    </source>
</reference>
<sequence length="229" mass="24230">MKTFPIKLFQILTLTGFSASFLLATNPASAINLIKNGSFENSSLGSGFPIKNLSNGSTAINDWTVTNGNVDYINEYWQNSNGSFSLDLSGSQAGSIAQTFVTQPGNQYSVSFDLAGFDLAGNVQDGPTVKTLRLSAGGSSQDFNFDVTGKTLANMGWLSQTFGFVADSNSTTLSFASLNNTATGPALDNVVVTAVPWETDALPVVGSTVLFGFGLWCKNKLSQNRCKSL</sequence>
<name>A0A6H2BYH4_DOLFA</name>
<protein>
    <submittedName>
        <fullName evidence="3">Choice-of-anchor C family protein</fullName>
    </submittedName>
</protein>